<keyword evidence="4" id="KW-1185">Reference proteome</keyword>
<protein>
    <recommendedName>
        <fullName evidence="2">LppM domain-containing protein</fullName>
    </recommendedName>
</protein>
<gene>
    <name evidence="3" type="ordered locus">Bcav_3655</name>
</gene>
<evidence type="ECO:0000259" key="2">
    <source>
        <dbReference type="Pfam" id="PF21946"/>
    </source>
</evidence>
<evidence type="ECO:0000313" key="4">
    <source>
        <dbReference type="Proteomes" id="UP000007962"/>
    </source>
</evidence>
<evidence type="ECO:0000256" key="1">
    <source>
        <dbReference type="SAM" id="Phobius"/>
    </source>
</evidence>
<keyword evidence="1" id="KW-0472">Membrane</keyword>
<reference evidence="3 4" key="1">
    <citation type="journal article" date="2009" name="Stand. Genomic Sci.">
        <title>Complete genome sequence of Beutenbergia cavernae type strain (HKI 0122).</title>
        <authorList>
            <person name="Land M."/>
            <person name="Pukall R."/>
            <person name="Abt B."/>
            <person name="Goker M."/>
            <person name="Rohde M."/>
            <person name="Glavina Del Rio T."/>
            <person name="Tice H."/>
            <person name="Copeland A."/>
            <person name="Cheng J.F."/>
            <person name="Lucas S."/>
            <person name="Chen F."/>
            <person name="Nolan M."/>
            <person name="Bruce D."/>
            <person name="Goodwin L."/>
            <person name="Pitluck S."/>
            <person name="Ivanova N."/>
            <person name="Mavromatis K."/>
            <person name="Ovchinnikova G."/>
            <person name="Pati A."/>
            <person name="Chen A."/>
            <person name="Palaniappan K."/>
            <person name="Hauser L."/>
            <person name="Chang Y.J."/>
            <person name="Jefferies C.C."/>
            <person name="Saunders E."/>
            <person name="Brettin T."/>
            <person name="Detter J.C."/>
            <person name="Han C."/>
            <person name="Chain P."/>
            <person name="Bristow J."/>
            <person name="Eisen J.A."/>
            <person name="Markowitz V."/>
            <person name="Hugenholtz P."/>
            <person name="Kyrpides N.C."/>
            <person name="Klenk H.P."/>
            <person name="Lapidus A."/>
        </authorList>
    </citation>
    <scope>NUCLEOTIDE SEQUENCE [LARGE SCALE GENOMIC DNA]</scope>
    <source>
        <strain evidence="4">ATCC BAA-8 / DSM 12333 / NBRC 16432</strain>
    </source>
</reference>
<dbReference type="AlphaFoldDB" id="C5C3I8"/>
<proteinExistence type="predicted"/>
<keyword evidence="1" id="KW-0812">Transmembrane</keyword>
<accession>C5C3I8</accession>
<sequence length="268" mass="28473">MCHPDAMRRGMAVALIVLVSGLLTGCVRVIGDLRVSEADTVSGTLVIAVALVDDTDDAKERAAGQAREIENRLLPEIRQAQGVRSDAYRQGDYLGTQLTFSDTPLDVFSLTNVLPPPEAPADDAAEASEEPTAADVPLLITHEGDDYVVNAEIDPMVLDGAPRAEEGERPDGADSSRVSISISFPGDVESHNGELADRTVTWTTTYDEPLVMSARAGDARPEGPAYLWTVVVVALVGIVVLCTTALVLIGARSRGDSRAPRKPAVKMQ</sequence>
<feature type="transmembrane region" description="Helical" evidence="1">
    <location>
        <begin position="225"/>
        <end position="251"/>
    </location>
</feature>
<dbReference type="KEGG" id="bcv:Bcav_3655"/>
<dbReference type="HOGENOM" id="CLU_1036924_0_0_11"/>
<keyword evidence="1" id="KW-1133">Transmembrane helix</keyword>
<evidence type="ECO:0000313" key="3">
    <source>
        <dbReference type="EMBL" id="ACQ81897.1"/>
    </source>
</evidence>
<feature type="domain" description="LppM" evidence="2">
    <location>
        <begin position="31"/>
        <end position="216"/>
    </location>
</feature>
<name>C5C3I8_BEUC1</name>
<dbReference type="EMBL" id="CP001618">
    <property type="protein sequence ID" value="ACQ81897.1"/>
    <property type="molecule type" value="Genomic_DNA"/>
</dbReference>
<dbReference type="InterPro" id="IPR053807">
    <property type="entry name" value="LppM"/>
</dbReference>
<organism evidence="3 4">
    <name type="scientific">Beutenbergia cavernae (strain ATCC BAA-8 / DSM 12333 / CCUG 43141 / JCM 11478 / NBRC 16432 / NCIMB 13614 / HKI 0122)</name>
    <dbReference type="NCBI Taxonomy" id="471853"/>
    <lineage>
        <taxon>Bacteria</taxon>
        <taxon>Bacillati</taxon>
        <taxon>Actinomycetota</taxon>
        <taxon>Actinomycetes</taxon>
        <taxon>Micrococcales</taxon>
        <taxon>Beutenbergiaceae</taxon>
        <taxon>Beutenbergia</taxon>
    </lineage>
</organism>
<dbReference type="Proteomes" id="UP000007962">
    <property type="component" value="Chromosome"/>
</dbReference>
<dbReference type="Pfam" id="PF21946">
    <property type="entry name" value="LppM"/>
    <property type="match status" value="1"/>
</dbReference>